<dbReference type="InterPro" id="IPR041611">
    <property type="entry name" value="SKICH"/>
</dbReference>
<dbReference type="PANTHER" id="PTHR31915:SF5">
    <property type="entry name" value="CALCIUM-BINDING AND COILED-COIL DOMAIN-CONTAINING PROTEIN 1"/>
    <property type="match status" value="1"/>
</dbReference>
<keyword evidence="12" id="KW-1185">Reference proteome</keyword>
<reference evidence="11" key="2">
    <citation type="submission" date="2025-09" db="UniProtKB">
        <authorList>
            <consortium name="Ensembl"/>
        </authorList>
    </citation>
    <scope>IDENTIFICATION</scope>
</reference>
<feature type="region of interest" description="Disordered" evidence="8">
    <location>
        <begin position="550"/>
        <end position="646"/>
    </location>
</feature>
<dbReference type="GO" id="GO:0005737">
    <property type="term" value="C:cytoplasm"/>
    <property type="evidence" value="ECO:0007669"/>
    <property type="project" value="UniProtKB-SubCell"/>
</dbReference>
<evidence type="ECO:0000256" key="5">
    <source>
        <dbReference type="ARBA" id="ARBA00023242"/>
    </source>
</evidence>
<dbReference type="GeneTree" id="ENSGT00950000183025"/>
<feature type="compositionally biased region" description="Basic and acidic residues" evidence="8">
    <location>
        <begin position="278"/>
        <end position="297"/>
    </location>
</feature>
<evidence type="ECO:0000313" key="11">
    <source>
        <dbReference type="Ensembl" id="ENSAPOP00000028618.1"/>
    </source>
</evidence>
<name>A0A3Q1GE86_9TELE</name>
<dbReference type="Gene3D" id="2.60.40.2840">
    <property type="match status" value="1"/>
</dbReference>
<feature type="domain" description="Calcium binding and coiled-coil" evidence="9">
    <location>
        <begin position="114"/>
        <end position="605"/>
    </location>
</feature>
<dbReference type="Gene3D" id="1.10.287.1490">
    <property type="match status" value="1"/>
</dbReference>
<dbReference type="GO" id="GO:0003713">
    <property type="term" value="F:transcription coactivator activity"/>
    <property type="evidence" value="ECO:0007669"/>
    <property type="project" value="TreeGrafter"/>
</dbReference>
<evidence type="ECO:0000256" key="6">
    <source>
        <dbReference type="ARBA" id="ARBA00037963"/>
    </source>
</evidence>
<dbReference type="Pfam" id="PF07888">
    <property type="entry name" value="CALCOCO1"/>
    <property type="match status" value="1"/>
</dbReference>
<dbReference type="GO" id="GO:0045944">
    <property type="term" value="P:positive regulation of transcription by RNA polymerase II"/>
    <property type="evidence" value="ECO:0007669"/>
    <property type="project" value="TreeGrafter"/>
</dbReference>
<protein>
    <submittedName>
        <fullName evidence="11">Calcium binding and coiled-coil domain 1a</fullName>
    </submittedName>
</protein>
<dbReference type="Ensembl" id="ENSAPOT00000018984.1">
    <property type="protein sequence ID" value="ENSAPOP00000028618.1"/>
    <property type="gene ID" value="ENSAPOG00000013947.1"/>
</dbReference>
<evidence type="ECO:0000259" key="9">
    <source>
        <dbReference type="Pfam" id="PF07888"/>
    </source>
</evidence>
<dbReference type="InterPro" id="IPR051002">
    <property type="entry name" value="UBA_autophagy_assoc_protein"/>
</dbReference>
<evidence type="ECO:0000256" key="7">
    <source>
        <dbReference type="SAM" id="Coils"/>
    </source>
</evidence>
<feature type="domain" description="SKICH" evidence="10">
    <location>
        <begin position="7"/>
        <end position="110"/>
    </location>
</feature>
<evidence type="ECO:0000259" key="10">
    <source>
        <dbReference type="Pfam" id="PF17751"/>
    </source>
</evidence>
<sequence>MDKAWQVEFRNVGCSYFPQSRVDCHYTLSSQHNWASSDWIGLFKVGWSSVKDYHTFVWALVPADYQEGTDVNCCVHFQASYLPKPSSQEYEFVYIDAKGEVCSRSSKFTFCAPKPLEDLVTLEEETHGEEEGTDMLLVVPRAELLQSRLQECLRERAELLHVQEVANKQREKEKDDYKRAREAWDRRRRELENDIARLQDELQQSLEKIEKMERKQKEEQALGESLALEKTVLLDAREASEVRIKELEDDIQTLTQRAMERETELERMKERAKRAGALRKEEENERKSLQTKLEQTEGELKSLSKEFQGLRNSLAQRDTSVLQLQNTITTLTQKLTTAHRKETESEASLKEMRSLRERLHMSERAAEGLKIDLSAMVAQRDHGQAELHQARLQAAQLTLQLADSSLALREGRAHWAQERQNMQRNAEKDHERLEKLNAEMQRMEERLQEERMERVKLEVELGREKDCNRVQLSETRRELQELKASLRVAQKEKEQLLAEKQELMEYICQLEQKMGTVAGAKWNAAPIASTGRPDSVLSDSEDENPEALQILHPPRPLGHYSLCEQGQPDSLLLSTPPPSPREVDRSAVVINQPAPLSLPHQAGADTLAHSSDSEEESDPLQCGRNSSGEETALLLPEHMDTALSSP</sequence>
<feature type="region of interest" description="Disordered" evidence="8">
    <location>
        <begin position="273"/>
        <end position="297"/>
    </location>
</feature>
<dbReference type="Pfam" id="PF17751">
    <property type="entry name" value="SKICH"/>
    <property type="match status" value="1"/>
</dbReference>
<feature type="coiled-coil region" evidence="7">
    <location>
        <begin position="416"/>
        <end position="506"/>
    </location>
</feature>
<accession>A0A3Q1GE86</accession>
<dbReference type="AlphaFoldDB" id="A0A3Q1GE86"/>
<evidence type="ECO:0000313" key="12">
    <source>
        <dbReference type="Proteomes" id="UP000257200"/>
    </source>
</evidence>
<evidence type="ECO:0000256" key="2">
    <source>
        <dbReference type="ARBA" id="ARBA00004496"/>
    </source>
</evidence>
<comment type="similarity">
    <text evidence="6">Belongs to the CALCOCO family.</text>
</comment>
<comment type="subcellular location">
    <subcellularLocation>
        <location evidence="2">Cytoplasm</location>
    </subcellularLocation>
    <subcellularLocation>
        <location evidence="1">Nucleus</location>
    </subcellularLocation>
</comment>
<dbReference type="PANTHER" id="PTHR31915">
    <property type="entry name" value="SKICH DOMAIN-CONTAINING PROTEIN"/>
    <property type="match status" value="1"/>
</dbReference>
<dbReference type="InterPro" id="IPR012852">
    <property type="entry name" value="CALCOCO1-like"/>
</dbReference>
<dbReference type="Proteomes" id="UP000257200">
    <property type="component" value="Unplaced"/>
</dbReference>
<keyword evidence="3" id="KW-0963">Cytoplasm</keyword>
<evidence type="ECO:0000256" key="8">
    <source>
        <dbReference type="SAM" id="MobiDB-lite"/>
    </source>
</evidence>
<organism evidence="11 12">
    <name type="scientific">Acanthochromis polyacanthus</name>
    <name type="common">spiny chromis</name>
    <dbReference type="NCBI Taxonomy" id="80966"/>
    <lineage>
        <taxon>Eukaryota</taxon>
        <taxon>Metazoa</taxon>
        <taxon>Chordata</taxon>
        <taxon>Craniata</taxon>
        <taxon>Vertebrata</taxon>
        <taxon>Euteleostomi</taxon>
        <taxon>Actinopterygii</taxon>
        <taxon>Neopterygii</taxon>
        <taxon>Teleostei</taxon>
        <taxon>Neoteleostei</taxon>
        <taxon>Acanthomorphata</taxon>
        <taxon>Ovalentaria</taxon>
        <taxon>Pomacentridae</taxon>
        <taxon>Acanthochromis</taxon>
    </lineage>
</organism>
<reference evidence="11" key="1">
    <citation type="submission" date="2025-08" db="UniProtKB">
        <authorList>
            <consortium name="Ensembl"/>
        </authorList>
    </citation>
    <scope>IDENTIFICATION</scope>
</reference>
<evidence type="ECO:0000256" key="4">
    <source>
        <dbReference type="ARBA" id="ARBA00023054"/>
    </source>
</evidence>
<dbReference type="GO" id="GO:0005634">
    <property type="term" value="C:nucleus"/>
    <property type="evidence" value="ECO:0007669"/>
    <property type="project" value="UniProtKB-SubCell"/>
</dbReference>
<keyword evidence="4 7" id="KW-0175">Coiled coil</keyword>
<evidence type="ECO:0000256" key="3">
    <source>
        <dbReference type="ARBA" id="ARBA00022490"/>
    </source>
</evidence>
<keyword evidence="5" id="KW-0539">Nucleus</keyword>
<evidence type="ECO:0000256" key="1">
    <source>
        <dbReference type="ARBA" id="ARBA00004123"/>
    </source>
</evidence>
<proteinExistence type="inferred from homology"/>